<sequence length="283" mass="28975">MLACALSPVRAQFDEAYFTGFTPNLNPPLVKLGPAGGPALHLEGILYGNGPEAVTVAGLAANFTCPGTPNVSGSSSAGNSCFQSMVADSILAAAKGVAGKGAGYNGAVMTIYSSYNQSYYYVTGGDYGQGSADGTTSSPHACPGPNLSSGTGHAFPNSDVNPPLGLTNLNSLGYSVKTTCKPACSGAALPSMGTTHQYVGQQMINNNLWGARYVIYNPSGYSVFARCRTSVVPNNGYALSPCPDYIPSSGCNVVLQDQIYGGSLVDSIESGTASSKRSEVWTA</sequence>
<reference evidence="2" key="1">
    <citation type="journal article" date="2020" name="Stud. Mycol.">
        <title>101 Dothideomycetes genomes: a test case for predicting lifestyles and emergence of pathogens.</title>
        <authorList>
            <person name="Haridas S."/>
            <person name="Albert R."/>
            <person name="Binder M."/>
            <person name="Bloem J."/>
            <person name="Labutti K."/>
            <person name="Salamov A."/>
            <person name="Andreopoulos B."/>
            <person name="Baker S."/>
            <person name="Barry K."/>
            <person name="Bills G."/>
            <person name="Bluhm B."/>
            <person name="Cannon C."/>
            <person name="Castanera R."/>
            <person name="Culley D."/>
            <person name="Daum C."/>
            <person name="Ezra D."/>
            <person name="Gonzalez J."/>
            <person name="Henrissat B."/>
            <person name="Kuo A."/>
            <person name="Liang C."/>
            <person name="Lipzen A."/>
            <person name="Lutzoni F."/>
            <person name="Magnuson J."/>
            <person name="Mondo S."/>
            <person name="Nolan M."/>
            <person name="Ohm R."/>
            <person name="Pangilinan J."/>
            <person name="Park H.-J."/>
            <person name="Ramirez L."/>
            <person name="Alfaro M."/>
            <person name="Sun H."/>
            <person name="Tritt A."/>
            <person name="Yoshinaga Y."/>
            <person name="Zwiers L.-H."/>
            <person name="Turgeon B."/>
            <person name="Goodwin S."/>
            <person name="Spatafora J."/>
            <person name="Crous P."/>
            <person name="Grigoriev I."/>
        </authorList>
    </citation>
    <scope>NUCLEOTIDE SEQUENCE</scope>
    <source>
        <strain evidence="2">CBS 260.36</strain>
    </source>
</reference>
<gene>
    <name evidence="2" type="ORF">K461DRAFT_278279</name>
</gene>
<dbReference type="Proteomes" id="UP000799439">
    <property type="component" value="Unassembled WGS sequence"/>
</dbReference>
<evidence type="ECO:0000313" key="3">
    <source>
        <dbReference type="Proteomes" id="UP000799439"/>
    </source>
</evidence>
<protein>
    <submittedName>
        <fullName evidence="2">Uncharacterized protein</fullName>
    </submittedName>
</protein>
<name>A0A9P4J3M0_9PEZI</name>
<dbReference type="AlphaFoldDB" id="A0A9P4J3M0"/>
<proteinExistence type="predicted"/>
<feature type="region of interest" description="Disordered" evidence="1">
    <location>
        <begin position="132"/>
        <end position="154"/>
    </location>
</feature>
<evidence type="ECO:0000256" key="1">
    <source>
        <dbReference type="SAM" id="MobiDB-lite"/>
    </source>
</evidence>
<evidence type="ECO:0000313" key="2">
    <source>
        <dbReference type="EMBL" id="KAF2153470.1"/>
    </source>
</evidence>
<comment type="caution">
    <text evidence="2">The sequence shown here is derived from an EMBL/GenBank/DDBJ whole genome shotgun (WGS) entry which is preliminary data.</text>
</comment>
<dbReference type="EMBL" id="ML996085">
    <property type="protein sequence ID" value="KAF2153470.1"/>
    <property type="molecule type" value="Genomic_DNA"/>
</dbReference>
<accession>A0A9P4J3M0</accession>
<keyword evidence="3" id="KW-1185">Reference proteome</keyword>
<organism evidence="2 3">
    <name type="scientific">Myriangium duriaei CBS 260.36</name>
    <dbReference type="NCBI Taxonomy" id="1168546"/>
    <lineage>
        <taxon>Eukaryota</taxon>
        <taxon>Fungi</taxon>
        <taxon>Dikarya</taxon>
        <taxon>Ascomycota</taxon>
        <taxon>Pezizomycotina</taxon>
        <taxon>Dothideomycetes</taxon>
        <taxon>Dothideomycetidae</taxon>
        <taxon>Myriangiales</taxon>
        <taxon>Myriangiaceae</taxon>
        <taxon>Myriangium</taxon>
    </lineage>
</organism>